<proteinExistence type="predicted"/>
<reference evidence="3 4" key="1">
    <citation type="submission" date="2016-07" db="EMBL/GenBank/DDBJ databases">
        <title>Multiple horizontal gene transfer events from other fungi enriched the ability of initially mycotrophic Trichoderma (Ascomycota) to feed on dead plant biomass.</title>
        <authorList>
            <consortium name="DOE Joint Genome Institute"/>
            <person name="Aerts A."/>
            <person name="Atanasova L."/>
            <person name="Chenthamara K."/>
            <person name="Zhang J."/>
            <person name="Grujic M."/>
            <person name="Henrissat B."/>
            <person name="Kuo A."/>
            <person name="Salamov A."/>
            <person name="Lipzen A."/>
            <person name="Labutti K."/>
            <person name="Barry K."/>
            <person name="Miao Y."/>
            <person name="Rahimi M.J."/>
            <person name="Shen Q."/>
            <person name="Grigoriev I.V."/>
            <person name="Kubicek C.P."/>
            <person name="Druzhinina I.S."/>
        </authorList>
    </citation>
    <scope>NUCLEOTIDE SEQUENCE [LARGE SCALE GENOMIC DNA]</scope>
    <source>
        <strain evidence="3 4">CBS 226.95</strain>
    </source>
</reference>
<protein>
    <submittedName>
        <fullName evidence="3">Uncharacterized protein</fullName>
    </submittedName>
</protein>
<feature type="region of interest" description="Disordered" evidence="1">
    <location>
        <begin position="93"/>
        <end position="131"/>
    </location>
</feature>
<keyword evidence="4" id="KW-1185">Reference proteome</keyword>
<keyword evidence="2" id="KW-0472">Membrane</keyword>
<feature type="compositionally biased region" description="Basic and acidic residues" evidence="1">
    <location>
        <begin position="114"/>
        <end position="123"/>
    </location>
</feature>
<evidence type="ECO:0000256" key="1">
    <source>
        <dbReference type="SAM" id="MobiDB-lite"/>
    </source>
</evidence>
<keyword evidence="2" id="KW-1133">Transmembrane helix</keyword>
<evidence type="ECO:0000313" key="3">
    <source>
        <dbReference type="EMBL" id="PTB49376.1"/>
    </source>
</evidence>
<name>A0A2T3ZX29_TRIHA</name>
<keyword evidence="2" id="KW-0812">Transmembrane</keyword>
<gene>
    <name evidence="3" type="ORF">M431DRAFT_512836</name>
</gene>
<dbReference type="GeneID" id="36628485"/>
<dbReference type="Proteomes" id="UP000241690">
    <property type="component" value="Unassembled WGS sequence"/>
</dbReference>
<organism evidence="3 4">
    <name type="scientific">Trichoderma harzianum CBS 226.95</name>
    <dbReference type="NCBI Taxonomy" id="983964"/>
    <lineage>
        <taxon>Eukaryota</taxon>
        <taxon>Fungi</taxon>
        <taxon>Dikarya</taxon>
        <taxon>Ascomycota</taxon>
        <taxon>Pezizomycotina</taxon>
        <taxon>Sordariomycetes</taxon>
        <taxon>Hypocreomycetidae</taxon>
        <taxon>Hypocreales</taxon>
        <taxon>Hypocreaceae</taxon>
        <taxon>Trichoderma</taxon>
    </lineage>
</organism>
<dbReference type="STRING" id="983964.A0A2T3ZX29"/>
<sequence>MYIPLYLAKLEALRRHGSTDGYTQWIRNQLATISAVIKSTSSIKQEISLIERRSSSAAHTNLIIGLVVGFTVAAFLIGVAIFLCCYGDSIRFSKKKHRHRRRSTSSKGSRNSKHSREVEHAEGAPEGEQGA</sequence>
<evidence type="ECO:0000256" key="2">
    <source>
        <dbReference type="SAM" id="Phobius"/>
    </source>
</evidence>
<feature type="compositionally biased region" description="Basic residues" evidence="1">
    <location>
        <begin position="93"/>
        <end position="104"/>
    </location>
</feature>
<accession>A0A2T3ZX29</accession>
<dbReference type="AlphaFoldDB" id="A0A2T3ZX29"/>
<dbReference type="EMBL" id="KZ679692">
    <property type="protein sequence ID" value="PTB49376.1"/>
    <property type="molecule type" value="Genomic_DNA"/>
</dbReference>
<evidence type="ECO:0000313" key="4">
    <source>
        <dbReference type="Proteomes" id="UP000241690"/>
    </source>
</evidence>
<dbReference type="RefSeq" id="XP_024769053.1">
    <property type="nucleotide sequence ID" value="XM_024919916.1"/>
</dbReference>
<feature type="transmembrane region" description="Helical" evidence="2">
    <location>
        <begin position="62"/>
        <end position="86"/>
    </location>
</feature>